<accession>A0ABQ9RD36</accession>
<evidence type="ECO:0000313" key="2">
    <source>
        <dbReference type="EMBL" id="KAK1501411.1"/>
    </source>
</evidence>
<keyword evidence="3" id="KW-1185">Reference proteome</keyword>
<feature type="region of interest" description="Disordered" evidence="1">
    <location>
        <begin position="772"/>
        <end position="791"/>
    </location>
</feature>
<sequence length="932" mass="101552">MTTEAAPALGLEGQLHEEYIDYSEDDSAAPAVVVEGSNITSFPANAHPVTDEVEYTGTSALEPDNQTIGQQVDAEIDAISIAADASLQPGNLDPTNELQVDGVDSISAIEAEDSYMNEDESLAYADVAKPEDGLAAENEISWEDGPANEEDAAQNEENEHEDNEVKDGQDENSQDESHITLEKDEWQLVEEKDSLPRGGLSPANSAGEQETEAHEVDQELADPSNDANNLNANLDAFDVADVDAGLDEQQVAEADNTEVNDLHEIDFNDGGNVATVDATVGTSDTRSEHTPEYQKIDGDFPTKQDAEDHPMGVDTESQPEDELESIMGVADADQANDEENHDDVVNADDYDAVAEDLSVPEHVEFDDEVLADVRSSVSAETPTHEEMEIPVITVSYKGIDYPFFYGSPDSQGKECFFNDLTLLHCKMEGVLAGFRRELANELGPFDELVFQIDELGLEFTEVRSHPPETQALLTYPKSSQAEVFSDITLGQIISVFDSLVKNQNADASKPLYAYLTTRPNCKKRWLSLVDDAYNGKGLDEISYYFASRAQSEVLEIMDDEPDLIGEEDNADAASWPQSPAVSGHGEHNLDEAEGENEEINEDDDVGDGITGEDDIQSQNALEENPLQQDESAISMPDAEATMLDTEASLLDETTAVADLSVVEDSGDVEDAMEDQQPQENGEAGKDDLSQVTQCFFPNFCLCATCTSTFVADQMAEEDDFRFETLVRVAKESARQRGRSLFSNSHLALPKRLLSRRTSRHLHSCSDSSITFSSTADADARTQAPEIDESNPLASEMQDAAILGTAIDAQNTFDDEDAAIIADEIVENANESFAEKVTPDTSATSTLNGDEEVTYENELDINADLPEAEVVEAEVVDEDDGLAEIDWREFSGQGDDEIAVESPSASGKRQRSDVDDLLDAEAQQGTLKRLKRI</sequence>
<proteinExistence type="predicted"/>
<name>A0ABQ9RD36_9PEZI</name>
<feature type="region of interest" description="Disordered" evidence="1">
    <location>
        <begin position="887"/>
        <end position="932"/>
    </location>
</feature>
<dbReference type="GeneID" id="85406404"/>
<protein>
    <submittedName>
        <fullName evidence="2">Uncharacterized protein</fullName>
    </submittedName>
</protein>
<dbReference type="EMBL" id="MLFU01000016">
    <property type="protein sequence ID" value="KAK1501411.1"/>
    <property type="molecule type" value="Genomic_DNA"/>
</dbReference>
<feature type="compositionally biased region" description="Acidic residues" evidence="1">
    <location>
        <begin position="140"/>
        <end position="162"/>
    </location>
</feature>
<dbReference type="Proteomes" id="UP001227543">
    <property type="component" value="Unassembled WGS sequence"/>
</dbReference>
<dbReference type="RefSeq" id="XP_060383356.1">
    <property type="nucleotide sequence ID" value="XM_060522166.1"/>
</dbReference>
<feature type="compositionally biased region" description="Basic and acidic residues" evidence="1">
    <location>
        <begin position="285"/>
        <end position="311"/>
    </location>
</feature>
<comment type="caution">
    <text evidence="2">The sequence shown here is derived from an EMBL/GenBank/DDBJ whole genome shotgun (WGS) entry which is preliminary data.</text>
</comment>
<feature type="compositionally biased region" description="Basic and acidic residues" evidence="1">
    <location>
        <begin position="163"/>
        <end position="195"/>
    </location>
</feature>
<feature type="region of interest" description="Disordered" evidence="1">
    <location>
        <begin position="139"/>
        <end position="231"/>
    </location>
</feature>
<evidence type="ECO:0000313" key="3">
    <source>
        <dbReference type="Proteomes" id="UP001227543"/>
    </source>
</evidence>
<feature type="region of interest" description="Disordered" evidence="1">
    <location>
        <begin position="566"/>
        <end position="613"/>
    </location>
</feature>
<gene>
    <name evidence="2" type="ORF">CTAM01_06136</name>
</gene>
<feature type="region of interest" description="Disordered" evidence="1">
    <location>
        <begin position="282"/>
        <end position="320"/>
    </location>
</feature>
<organism evidence="2 3">
    <name type="scientific">Colletotrichum tamarilloi</name>
    <dbReference type="NCBI Taxonomy" id="1209934"/>
    <lineage>
        <taxon>Eukaryota</taxon>
        <taxon>Fungi</taxon>
        <taxon>Dikarya</taxon>
        <taxon>Ascomycota</taxon>
        <taxon>Pezizomycotina</taxon>
        <taxon>Sordariomycetes</taxon>
        <taxon>Hypocreomycetidae</taxon>
        <taxon>Glomerellales</taxon>
        <taxon>Glomerellaceae</taxon>
        <taxon>Colletotrichum</taxon>
        <taxon>Colletotrichum acutatum species complex</taxon>
    </lineage>
</organism>
<evidence type="ECO:0000256" key="1">
    <source>
        <dbReference type="SAM" id="MobiDB-lite"/>
    </source>
</evidence>
<feature type="compositionally biased region" description="Acidic residues" evidence="1">
    <location>
        <begin position="591"/>
        <end position="613"/>
    </location>
</feature>
<reference evidence="2 3" key="1">
    <citation type="submission" date="2016-10" db="EMBL/GenBank/DDBJ databases">
        <title>The genome sequence of Colletotrichum fioriniae PJ7.</title>
        <authorList>
            <person name="Baroncelli R."/>
        </authorList>
    </citation>
    <scope>NUCLEOTIDE SEQUENCE [LARGE SCALE GENOMIC DNA]</scope>
    <source>
        <strain evidence="2 3">Tom-12</strain>
    </source>
</reference>